<dbReference type="PANTHER" id="PTHR32120:SF10">
    <property type="entry name" value="SMALL RIBOSOMAL SUBUNIT BIOGENESIS GTPASE RSGA"/>
    <property type="match status" value="1"/>
</dbReference>
<feature type="binding site" evidence="2">
    <location>
        <begin position="191"/>
        <end position="199"/>
    </location>
    <ligand>
        <name>GTP</name>
        <dbReference type="ChEBI" id="CHEBI:37565"/>
    </ligand>
</feature>
<comment type="function">
    <text evidence="2">One of several proteins that assist in the late maturation steps of the functional core of the 30S ribosomal subunit. Helps release RbfA from mature subunits. May play a role in the assembly of ribosomal proteins into the subunit. Circularly permuted GTPase that catalyzes slow GTP hydrolysis, GTPase activity is stimulated by the 30S ribosomal subunit.</text>
</comment>
<dbReference type="GO" id="GO:0042274">
    <property type="term" value="P:ribosomal small subunit biogenesis"/>
    <property type="evidence" value="ECO:0007669"/>
    <property type="project" value="UniProtKB-UniRule"/>
</dbReference>
<dbReference type="Pfam" id="PF03193">
    <property type="entry name" value="RsgA_GTPase"/>
    <property type="match status" value="1"/>
</dbReference>
<dbReference type="GO" id="GO:0005525">
    <property type="term" value="F:GTP binding"/>
    <property type="evidence" value="ECO:0007669"/>
    <property type="project" value="UniProtKB-UniRule"/>
</dbReference>
<reference evidence="5" key="2">
    <citation type="submission" date="2016-04" db="EMBL/GenBank/DDBJ databases">
        <title>Complete Genome and Plasmid Sequences for Rhodococcus fascians D188 and Draft Sequences for Rhodococcus spp. Isolates PBTS 1 and PBTS 2.</title>
        <authorList>
            <person name="Stamer R."/>
            <person name="Vereecke D."/>
            <person name="Zhang Y."/>
            <person name="Schilkey F."/>
            <person name="Devitt N."/>
            <person name="Randall J."/>
        </authorList>
    </citation>
    <scope>NUCLEOTIDE SEQUENCE [LARGE SCALE GENOMIC DNA]</scope>
    <source>
        <strain evidence="5">PBTS2</strain>
    </source>
</reference>
<dbReference type="OrthoDB" id="9809485at2"/>
<evidence type="ECO:0000313" key="5">
    <source>
        <dbReference type="Proteomes" id="UP000076038"/>
    </source>
</evidence>
<dbReference type="InterPro" id="IPR004881">
    <property type="entry name" value="Ribosome_biogen_GTPase_RsgA"/>
</dbReference>
<feature type="binding site" evidence="2">
    <location>
        <position position="273"/>
    </location>
    <ligand>
        <name>Zn(2+)</name>
        <dbReference type="ChEBI" id="CHEBI:29105"/>
    </ligand>
</feature>
<keyword evidence="2" id="KW-0479">Metal-binding</keyword>
<keyword evidence="2" id="KW-0547">Nucleotide-binding</keyword>
<dbReference type="GO" id="GO:0005737">
    <property type="term" value="C:cytoplasm"/>
    <property type="evidence" value="ECO:0007669"/>
    <property type="project" value="UniProtKB-SubCell"/>
</dbReference>
<gene>
    <name evidence="4" type="primary">rsgA_1</name>
    <name evidence="2" type="synonym">rsgA</name>
    <name evidence="4" type="ORF">A3Q41_02324</name>
</gene>
<keyword evidence="5" id="KW-1185">Reference proteome</keyword>
<evidence type="ECO:0000256" key="1">
    <source>
        <dbReference type="ARBA" id="ARBA00022517"/>
    </source>
</evidence>
<dbReference type="PATRIC" id="fig|1653479.3.peg.2354"/>
<feature type="binding site" evidence="2">
    <location>
        <begin position="144"/>
        <end position="147"/>
    </location>
    <ligand>
        <name>GTP</name>
        <dbReference type="ChEBI" id="CHEBI:37565"/>
    </ligand>
</feature>
<dbReference type="EC" id="3.6.1.-" evidence="2"/>
<dbReference type="RefSeq" id="WP_048317476.1">
    <property type="nucleotide sequence ID" value="NZ_CP015220.1"/>
</dbReference>
<feature type="binding site" evidence="2">
    <location>
        <position position="278"/>
    </location>
    <ligand>
        <name>Zn(2+)</name>
        <dbReference type="ChEBI" id="CHEBI:29105"/>
    </ligand>
</feature>
<sequence>MSSLLEYGLDQHWRDEFEQHSHSAVLARVVRVDRGEFDAVTERGIARGTGSVSGRSAGSTPGGLCTGDWVALDAESFRLIDILPRRTAIVRASAGSTSAAQVLGANVDTVVVTVASDTALDLGRVERYLTLAWGSGGVPVVAITKTDSGRVTEESVLAAAPGVTVCSTSAVSADGIDSLTAHLHGTVALIGPSGSGKSTLGNALIGSTAFATGTTREADAKGRHTTVRRELIPVPRLRLTLLDTPGLRSVGVQGSEDAVASAFSDIDELAALCRFGDCAHAHEPGCAVLAAVEAGELTERRLGNYRKLLRENAWTTSRHDARARSEKLREYKQMTKSLRQKYAADGGRR</sequence>
<dbReference type="Gene3D" id="1.10.40.50">
    <property type="entry name" value="Probable gtpase engc, domain 3"/>
    <property type="match status" value="1"/>
</dbReference>
<dbReference type="KEGG" id="rhs:A3Q41_02324"/>
<dbReference type="GO" id="GO:0019843">
    <property type="term" value="F:rRNA binding"/>
    <property type="evidence" value="ECO:0007669"/>
    <property type="project" value="UniProtKB-KW"/>
</dbReference>
<reference evidence="4 5" key="1">
    <citation type="journal article" date="2016" name="Genome Announc.">
        <title>Complete Genome and Plasmid Sequences for Rhodococcus fascians D188 and Draft Sequences for Rhodococcus Isolates PBTS 1 and PBTS 2.</title>
        <authorList>
            <person name="Stamler R.A."/>
            <person name="Vereecke D."/>
            <person name="Zhang Y."/>
            <person name="Schilkey F."/>
            <person name="Devitt N."/>
            <person name="Randall J.J."/>
        </authorList>
    </citation>
    <scope>NUCLEOTIDE SEQUENCE [LARGE SCALE GENOMIC DNA]</scope>
    <source>
        <strain evidence="4 5">PBTS2</strain>
    </source>
</reference>
<keyword evidence="2 4" id="KW-0378">Hydrolase</keyword>
<comment type="cofactor">
    <cofactor evidence="2">
        <name>Zn(2+)</name>
        <dbReference type="ChEBI" id="CHEBI:29105"/>
    </cofactor>
    <text evidence="2">Binds 1 zinc ion per subunit.</text>
</comment>
<dbReference type="AlphaFoldDB" id="A0A143QLG4"/>
<keyword evidence="1 2" id="KW-0690">Ribosome biogenesis</keyword>
<comment type="subcellular location">
    <subcellularLocation>
        <location evidence="2">Cytoplasm</location>
    </subcellularLocation>
</comment>
<keyword evidence="2" id="KW-0694">RNA-binding</keyword>
<evidence type="ECO:0000313" key="4">
    <source>
        <dbReference type="EMBL" id="AMY23626.1"/>
    </source>
</evidence>
<dbReference type="CDD" id="cd01854">
    <property type="entry name" value="YjeQ_EngC"/>
    <property type="match status" value="1"/>
</dbReference>
<keyword evidence="2" id="KW-0963">Cytoplasm</keyword>
<proteinExistence type="inferred from homology"/>
<evidence type="ECO:0000259" key="3">
    <source>
        <dbReference type="PROSITE" id="PS50936"/>
    </source>
</evidence>
<evidence type="ECO:0000256" key="2">
    <source>
        <dbReference type="HAMAP-Rule" id="MF_01820"/>
    </source>
</evidence>
<comment type="subunit">
    <text evidence="2">Monomer. Associates with 30S ribosomal subunit, binds 16S rRNA.</text>
</comment>
<feature type="domain" description="EngC GTPase" evidence="3">
    <location>
        <begin position="105"/>
        <end position="248"/>
    </location>
</feature>
<name>A0A143QLG4_RHOFA</name>
<dbReference type="HAMAP" id="MF_01820">
    <property type="entry name" value="GTPase_RsgA"/>
    <property type="match status" value="1"/>
</dbReference>
<dbReference type="Gene3D" id="3.40.50.300">
    <property type="entry name" value="P-loop containing nucleotide triphosphate hydrolases"/>
    <property type="match status" value="1"/>
</dbReference>
<dbReference type="PANTHER" id="PTHR32120">
    <property type="entry name" value="SMALL RIBOSOMAL SUBUNIT BIOGENESIS GTPASE RSGA"/>
    <property type="match status" value="1"/>
</dbReference>
<dbReference type="GO" id="GO:0046872">
    <property type="term" value="F:metal ion binding"/>
    <property type="evidence" value="ECO:0007669"/>
    <property type="project" value="UniProtKB-KW"/>
</dbReference>
<dbReference type="PROSITE" id="PS50936">
    <property type="entry name" value="ENGC_GTPASE"/>
    <property type="match status" value="1"/>
</dbReference>
<organism evidence="4 5">
    <name type="scientific">Rhodococcoides fascians</name>
    <name type="common">Rhodococcus fascians</name>
    <dbReference type="NCBI Taxonomy" id="1828"/>
    <lineage>
        <taxon>Bacteria</taxon>
        <taxon>Bacillati</taxon>
        <taxon>Actinomycetota</taxon>
        <taxon>Actinomycetes</taxon>
        <taxon>Mycobacteriales</taxon>
        <taxon>Nocardiaceae</taxon>
        <taxon>Rhodococcoides</taxon>
    </lineage>
</organism>
<accession>A0A143QLG4</accession>
<keyword evidence="2" id="KW-0862">Zinc</keyword>
<dbReference type="EMBL" id="CP015220">
    <property type="protein sequence ID" value="AMY23626.1"/>
    <property type="molecule type" value="Genomic_DNA"/>
</dbReference>
<dbReference type="InterPro" id="IPR027417">
    <property type="entry name" value="P-loop_NTPase"/>
</dbReference>
<dbReference type="NCBIfam" id="TIGR00157">
    <property type="entry name" value="ribosome small subunit-dependent GTPase A"/>
    <property type="match status" value="1"/>
</dbReference>
<dbReference type="InterPro" id="IPR010914">
    <property type="entry name" value="RsgA_GTPase_dom"/>
</dbReference>
<dbReference type="SUPFAM" id="SSF52540">
    <property type="entry name" value="P-loop containing nucleoside triphosphate hydrolases"/>
    <property type="match status" value="1"/>
</dbReference>
<dbReference type="Proteomes" id="UP000076038">
    <property type="component" value="Chromosome"/>
</dbReference>
<keyword evidence="2" id="KW-0699">rRNA-binding</keyword>
<dbReference type="GO" id="GO:0003924">
    <property type="term" value="F:GTPase activity"/>
    <property type="evidence" value="ECO:0007669"/>
    <property type="project" value="UniProtKB-UniRule"/>
</dbReference>
<keyword evidence="2" id="KW-0342">GTP-binding</keyword>
<protein>
    <recommendedName>
        <fullName evidence="2">Small ribosomal subunit biogenesis GTPase RsgA</fullName>
        <ecNumber evidence="2">3.6.1.-</ecNumber>
    </recommendedName>
</protein>
<feature type="binding site" evidence="2">
    <location>
        <position position="280"/>
    </location>
    <ligand>
        <name>Zn(2+)</name>
        <dbReference type="ChEBI" id="CHEBI:29105"/>
    </ligand>
</feature>
<feature type="binding site" evidence="2">
    <location>
        <position position="286"/>
    </location>
    <ligand>
        <name>Zn(2+)</name>
        <dbReference type="ChEBI" id="CHEBI:29105"/>
    </ligand>
</feature>
<comment type="similarity">
    <text evidence="2">Belongs to the TRAFAC class YlqF/YawG GTPase family. RsgA subfamily.</text>
</comment>